<accession>A0A3N4QAQ5</accession>
<keyword evidence="9" id="KW-1185">Reference proteome</keyword>
<keyword evidence="3" id="KW-0732">Signal</keyword>
<dbReference type="GO" id="GO:0009279">
    <property type="term" value="C:cell outer membrane"/>
    <property type="evidence" value="ECO:0007669"/>
    <property type="project" value="UniProtKB-SubCell"/>
</dbReference>
<protein>
    <submittedName>
        <fullName evidence="8">RagB/SusD family nutrient uptake outer membrane protein</fullName>
    </submittedName>
</protein>
<reference evidence="8 9" key="1">
    <citation type="submission" date="2018-11" db="EMBL/GenBank/DDBJ databases">
        <title>Chitinophaga lutea sp.nov., isolate from arsenic contaminated soil.</title>
        <authorList>
            <person name="Zong Y."/>
        </authorList>
    </citation>
    <scope>NUCLEOTIDE SEQUENCE [LARGE SCALE GENOMIC DNA]</scope>
    <source>
        <strain evidence="8 9">ZY74</strain>
    </source>
</reference>
<feature type="domain" description="RagB/SusD" evidence="6">
    <location>
        <begin position="269"/>
        <end position="423"/>
    </location>
</feature>
<keyword evidence="5" id="KW-0998">Cell outer membrane</keyword>
<feature type="domain" description="RagB/SusD" evidence="6">
    <location>
        <begin position="519"/>
        <end position="616"/>
    </location>
</feature>
<feature type="domain" description="SusD-like N-terminal" evidence="7">
    <location>
        <begin position="85"/>
        <end position="217"/>
    </location>
</feature>
<dbReference type="InterPro" id="IPR011990">
    <property type="entry name" value="TPR-like_helical_dom_sf"/>
</dbReference>
<evidence type="ECO:0000313" key="8">
    <source>
        <dbReference type="EMBL" id="RPE08824.1"/>
    </source>
</evidence>
<evidence type="ECO:0000256" key="2">
    <source>
        <dbReference type="ARBA" id="ARBA00006275"/>
    </source>
</evidence>
<dbReference type="InterPro" id="IPR033985">
    <property type="entry name" value="SusD-like_N"/>
</dbReference>
<comment type="caution">
    <text evidence="8">The sequence shown here is derived from an EMBL/GenBank/DDBJ whole genome shotgun (WGS) entry which is preliminary data.</text>
</comment>
<dbReference type="EMBL" id="RPDH01000002">
    <property type="protein sequence ID" value="RPE08824.1"/>
    <property type="molecule type" value="Genomic_DNA"/>
</dbReference>
<keyword evidence="4" id="KW-0472">Membrane</keyword>
<dbReference type="Gene3D" id="1.25.40.390">
    <property type="match status" value="1"/>
</dbReference>
<sequence length="616" mass="67915">MQYRYILLSALMVMVFGGCVEKLDRKPKDFLLPSSYYQTAEQLNIALTGVYDNLGVLYSNPIHFRFGFEGDEHWYVKNAPLSGLHVYDYTAAHPDFQSFWSNLYIGIGRANYLLANLNNNPSIDSAVRARVKGEALFLRAYYYFMLVQSYGGVPLILQPPKSVNDVDAPRATAREVYERIIADMKEAEGLVAPITHFGFGGRVNKSAVRGILARVCLHMAGHPVKDVSRYAEARGWAKKVMDDAEAGHALNPSYHGVFMNLITDKYDIKESLWEVEYWGNRSDAYTETGSLGDVNGPATQNSQTGFAYAGIKATADLYYRYEEGDGRRDWCIATFNYGTASQPANFKTFITTPVNRNNAYNRWPGKYRREYELVLPKNNTATPINCPLIRFSDVLLMFAEAENEISGPTPEAIEAVNKVRRRGWSSGIKTVTITNGGAGYTTAPTVTFTGGGGSGITATAVIAGGKVTGVTFANDAIYGLAKGVGYNSAPTIAFTGGNGSGATATATIYTPADALAPAAATAGQEPFRQFIRDERSRELNGETFRKADLLRWGIFVERMHQLSETIEKDLGNLTTPAYLNLYIKGFGPNISDRNTLWPIPTRELTLNRALTQNPGW</sequence>
<dbReference type="RefSeq" id="WP_123847820.1">
    <property type="nucleotide sequence ID" value="NZ_RPDH01000002.1"/>
</dbReference>
<gene>
    <name evidence="8" type="ORF">EGT74_17500</name>
</gene>
<dbReference type="Pfam" id="PF14322">
    <property type="entry name" value="SusD-like_3"/>
    <property type="match status" value="1"/>
</dbReference>
<dbReference type="Proteomes" id="UP000278351">
    <property type="component" value="Unassembled WGS sequence"/>
</dbReference>
<evidence type="ECO:0000256" key="3">
    <source>
        <dbReference type="ARBA" id="ARBA00022729"/>
    </source>
</evidence>
<dbReference type="PROSITE" id="PS51257">
    <property type="entry name" value="PROKAR_LIPOPROTEIN"/>
    <property type="match status" value="1"/>
</dbReference>
<comment type="similarity">
    <text evidence="2">Belongs to the SusD family.</text>
</comment>
<evidence type="ECO:0000256" key="5">
    <source>
        <dbReference type="ARBA" id="ARBA00023237"/>
    </source>
</evidence>
<name>A0A3N4QAQ5_9BACT</name>
<organism evidence="8 9">
    <name type="scientific">Chitinophaga lutea</name>
    <dbReference type="NCBI Taxonomy" id="2488634"/>
    <lineage>
        <taxon>Bacteria</taxon>
        <taxon>Pseudomonadati</taxon>
        <taxon>Bacteroidota</taxon>
        <taxon>Chitinophagia</taxon>
        <taxon>Chitinophagales</taxon>
        <taxon>Chitinophagaceae</taxon>
        <taxon>Chitinophaga</taxon>
    </lineage>
</organism>
<evidence type="ECO:0000259" key="6">
    <source>
        <dbReference type="Pfam" id="PF07980"/>
    </source>
</evidence>
<evidence type="ECO:0000259" key="7">
    <source>
        <dbReference type="Pfam" id="PF14322"/>
    </source>
</evidence>
<dbReference type="InterPro" id="IPR012944">
    <property type="entry name" value="SusD_RagB_dom"/>
</dbReference>
<dbReference type="SUPFAM" id="SSF48452">
    <property type="entry name" value="TPR-like"/>
    <property type="match status" value="1"/>
</dbReference>
<evidence type="ECO:0000256" key="4">
    <source>
        <dbReference type="ARBA" id="ARBA00023136"/>
    </source>
</evidence>
<evidence type="ECO:0000313" key="9">
    <source>
        <dbReference type="Proteomes" id="UP000278351"/>
    </source>
</evidence>
<proteinExistence type="inferred from homology"/>
<evidence type="ECO:0000256" key="1">
    <source>
        <dbReference type="ARBA" id="ARBA00004442"/>
    </source>
</evidence>
<dbReference type="Pfam" id="PF07980">
    <property type="entry name" value="SusD_RagB"/>
    <property type="match status" value="2"/>
</dbReference>
<dbReference type="OrthoDB" id="5694214at2"/>
<dbReference type="AlphaFoldDB" id="A0A3N4QAQ5"/>
<comment type="subcellular location">
    <subcellularLocation>
        <location evidence="1">Cell outer membrane</location>
    </subcellularLocation>
</comment>